<evidence type="ECO:0000256" key="1">
    <source>
        <dbReference type="ARBA" id="ARBA00022531"/>
    </source>
</evidence>
<keyword evidence="3" id="KW-0732">Signal</keyword>
<dbReference type="EMBL" id="FNUT01000013">
    <property type="protein sequence ID" value="SEG67361.1"/>
    <property type="molecule type" value="Genomic_DNA"/>
</dbReference>
<evidence type="ECO:0000313" key="5">
    <source>
        <dbReference type="EMBL" id="SEG67361.1"/>
    </source>
</evidence>
<dbReference type="RefSeq" id="WP_103907613.1">
    <property type="nucleotide sequence ID" value="NZ_CP049246.1"/>
</dbReference>
<reference evidence="6" key="1">
    <citation type="submission" date="2016-10" db="EMBL/GenBank/DDBJ databases">
        <authorList>
            <person name="Varghese N."/>
            <person name="Submissions S."/>
        </authorList>
    </citation>
    <scope>NUCLEOTIDE SEQUENCE [LARGE SCALE GENOMIC DNA]</scope>
    <source>
        <strain evidence="6">DSM 22361</strain>
    </source>
</reference>
<accession>A0A1H6C335</accession>
<dbReference type="GO" id="GO:0015979">
    <property type="term" value="P:photosynthesis"/>
    <property type="evidence" value="ECO:0007669"/>
    <property type="project" value="UniProtKB-KW"/>
</dbReference>
<dbReference type="SUPFAM" id="SSF110296">
    <property type="entry name" value="Oligoxyloglucan reducing end-specific cellobiohydrolase"/>
    <property type="match status" value="1"/>
</dbReference>
<evidence type="ECO:0000256" key="3">
    <source>
        <dbReference type="SAM" id="SignalP"/>
    </source>
</evidence>
<keyword evidence="1" id="KW-0602">Photosynthesis</keyword>
<dbReference type="OrthoDB" id="9813892at2"/>
<feature type="domain" description="Photosynthesis system II assembly factor Ycf48/Hcf136-like" evidence="4">
    <location>
        <begin position="78"/>
        <end position="158"/>
    </location>
</feature>
<dbReference type="GO" id="GO:0009523">
    <property type="term" value="C:photosystem II"/>
    <property type="evidence" value="ECO:0007669"/>
    <property type="project" value="UniProtKB-KW"/>
</dbReference>
<evidence type="ECO:0000313" key="6">
    <source>
        <dbReference type="Proteomes" id="UP000236731"/>
    </source>
</evidence>
<feature type="chain" id="PRO_5009294431" evidence="3">
    <location>
        <begin position="20"/>
        <end position="335"/>
    </location>
</feature>
<sequence>MKKIFAPLLLSLCALSLHGQTFETLVEGQKASFRGLETYKNKVVWVSGSSGTVGKSLDAGKTWTWVSPKGYEKLDFRDIEVFSAKEAVIVSAGTPAVILHTKDGGNTWKEVYRNEDPAIFLDGMDFQGKIGYVLGDPIAGAFRLLKSTDRGQSWTDVSDVIHLFAESGEAAFAASGSSLQVINDWLYIGSGGAYSSLLKRNEKESRLDVVDVPIWSGSEGTGIFSIDFLNARVGVVVGGNYMSDKDNSNNILLTDNAGLSWNKPTTPVFGYRSSVKYITPERLLATGTSGSDISEDGGKNWRNFSTESFNVIAKSKDGKQIYFAGSNGNIVRLVR</sequence>
<dbReference type="PANTHER" id="PTHR47199">
    <property type="entry name" value="PHOTOSYSTEM II STABILITY/ASSEMBLY FACTOR HCF136, CHLOROPLASTIC"/>
    <property type="match status" value="1"/>
</dbReference>
<feature type="signal peptide" evidence="3">
    <location>
        <begin position="1"/>
        <end position="19"/>
    </location>
</feature>
<dbReference type="InterPro" id="IPR015943">
    <property type="entry name" value="WD40/YVTN_repeat-like_dom_sf"/>
</dbReference>
<dbReference type="Gene3D" id="2.130.10.10">
    <property type="entry name" value="YVTN repeat-like/Quinoprotein amine dehydrogenase"/>
    <property type="match status" value="1"/>
</dbReference>
<dbReference type="PANTHER" id="PTHR47199:SF2">
    <property type="entry name" value="PHOTOSYSTEM II STABILITY_ASSEMBLY FACTOR HCF136, CHLOROPLASTIC"/>
    <property type="match status" value="1"/>
</dbReference>
<dbReference type="Proteomes" id="UP000236731">
    <property type="component" value="Unassembled WGS sequence"/>
</dbReference>
<proteinExistence type="predicted"/>
<evidence type="ECO:0000256" key="2">
    <source>
        <dbReference type="ARBA" id="ARBA00023276"/>
    </source>
</evidence>
<name>A0A1H6C335_9SPHI</name>
<dbReference type="InterPro" id="IPR028203">
    <property type="entry name" value="PSII_CF48-like_dom"/>
</dbReference>
<gene>
    <name evidence="5" type="ORF">SAMN05421877_1133</name>
</gene>
<evidence type="ECO:0000259" key="4">
    <source>
        <dbReference type="Pfam" id="PF14870"/>
    </source>
</evidence>
<dbReference type="Pfam" id="PF14870">
    <property type="entry name" value="PSII_BNR"/>
    <property type="match status" value="1"/>
</dbReference>
<keyword evidence="6" id="KW-1185">Reference proteome</keyword>
<organism evidence="5 6">
    <name type="scientific">Sphingobacterium lactis</name>
    <dbReference type="NCBI Taxonomy" id="797291"/>
    <lineage>
        <taxon>Bacteria</taxon>
        <taxon>Pseudomonadati</taxon>
        <taxon>Bacteroidota</taxon>
        <taxon>Sphingobacteriia</taxon>
        <taxon>Sphingobacteriales</taxon>
        <taxon>Sphingobacteriaceae</taxon>
        <taxon>Sphingobacterium</taxon>
    </lineage>
</organism>
<dbReference type="AlphaFoldDB" id="A0A1H6C335"/>
<keyword evidence="2" id="KW-0604">Photosystem II</keyword>
<protein>
    <submittedName>
        <fullName evidence="5">Photosynthesis system II assembly factor YCF48</fullName>
    </submittedName>
</protein>